<dbReference type="SMART" id="SM01152">
    <property type="entry name" value="DUF167"/>
    <property type="match status" value="1"/>
</dbReference>
<gene>
    <name evidence="2" type="ORF">COV64_01470</name>
</gene>
<evidence type="ECO:0000313" key="3">
    <source>
        <dbReference type="Proteomes" id="UP000229381"/>
    </source>
</evidence>
<sequence>MLIKVKVFPSSKKEGIVKKSEDSFEVKVKEKPERGLANKEVIRILSSYFKIPESKTRLVKGFKQRNKIFKIIKI</sequence>
<dbReference type="AlphaFoldDB" id="A0A2H0MNZ6"/>
<proteinExistence type="inferred from homology"/>
<dbReference type="Gene3D" id="3.30.1200.10">
    <property type="entry name" value="YggU-like"/>
    <property type="match status" value="1"/>
</dbReference>
<dbReference type="SUPFAM" id="SSF69786">
    <property type="entry name" value="YggU-like"/>
    <property type="match status" value="1"/>
</dbReference>
<organism evidence="2 3">
    <name type="scientific">Candidatus Nealsonbacteria bacterium CG11_big_fil_rev_8_21_14_0_20_39_9</name>
    <dbReference type="NCBI Taxonomy" id="1974715"/>
    <lineage>
        <taxon>Bacteria</taxon>
        <taxon>Candidatus Nealsoniibacteriota</taxon>
    </lineage>
</organism>
<reference evidence="2 3" key="1">
    <citation type="submission" date="2017-09" db="EMBL/GenBank/DDBJ databases">
        <title>Depth-based differentiation of microbial function through sediment-hosted aquifers and enrichment of novel symbionts in the deep terrestrial subsurface.</title>
        <authorList>
            <person name="Probst A.J."/>
            <person name="Ladd B."/>
            <person name="Jarett J.K."/>
            <person name="Geller-Mcgrath D.E."/>
            <person name="Sieber C.M."/>
            <person name="Emerson J.B."/>
            <person name="Anantharaman K."/>
            <person name="Thomas B.C."/>
            <person name="Malmstrom R."/>
            <person name="Stieglmeier M."/>
            <person name="Klingl A."/>
            <person name="Woyke T."/>
            <person name="Ryan C.M."/>
            <person name="Banfield J.F."/>
        </authorList>
    </citation>
    <scope>NUCLEOTIDE SEQUENCE [LARGE SCALE GENOMIC DNA]</scope>
    <source>
        <strain evidence="2">CG11_big_fil_rev_8_21_14_0_20_39_9</strain>
    </source>
</reference>
<name>A0A2H0MNZ6_9BACT</name>
<comment type="similarity">
    <text evidence="1">Belongs to the UPF0235 family.</text>
</comment>
<dbReference type="InterPro" id="IPR003746">
    <property type="entry name" value="DUF167"/>
</dbReference>
<evidence type="ECO:0000256" key="1">
    <source>
        <dbReference type="ARBA" id="ARBA00010364"/>
    </source>
</evidence>
<dbReference type="GO" id="GO:0005737">
    <property type="term" value="C:cytoplasm"/>
    <property type="evidence" value="ECO:0007669"/>
    <property type="project" value="TreeGrafter"/>
</dbReference>
<protein>
    <submittedName>
        <fullName evidence="2">Uncharacterized protein</fullName>
    </submittedName>
</protein>
<dbReference type="PANTHER" id="PTHR13420">
    <property type="entry name" value="UPF0235 PROTEIN C15ORF40"/>
    <property type="match status" value="1"/>
</dbReference>
<evidence type="ECO:0000313" key="2">
    <source>
        <dbReference type="EMBL" id="PIQ98397.1"/>
    </source>
</evidence>
<dbReference type="PANTHER" id="PTHR13420:SF7">
    <property type="entry name" value="UPF0235 PROTEIN C15ORF40"/>
    <property type="match status" value="1"/>
</dbReference>
<dbReference type="InterPro" id="IPR036591">
    <property type="entry name" value="YggU-like_sf"/>
</dbReference>
<dbReference type="NCBIfam" id="TIGR00251">
    <property type="entry name" value="DUF167 family protein"/>
    <property type="match status" value="1"/>
</dbReference>
<comment type="caution">
    <text evidence="2">The sequence shown here is derived from an EMBL/GenBank/DDBJ whole genome shotgun (WGS) entry which is preliminary data.</text>
</comment>
<dbReference type="Proteomes" id="UP000229381">
    <property type="component" value="Unassembled WGS sequence"/>
</dbReference>
<dbReference type="Pfam" id="PF02594">
    <property type="entry name" value="DUF167"/>
    <property type="match status" value="1"/>
</dbReference>
<dbReference type="EMBL" id="PCWI01000034">
    <property type="protein sequence ID" value="PIQ98397.1"/>
    <property type="molecule type" value="Genomic_DNA"/>
</dbReference>
<accession>A0A2H0MNZ6</accession>